<protein>
    <submittedName>
        <fullName evidence="1">Uncharacterized protein</fullName>
    </submittedName>
</protein>
<dbReference type="PANTHER" id="PTHR34365:SF7">
    <property type="entry name" value="GLYCINE-RICH DOMAIN-CONTAINING PROTEIN 1"/>
    <property type="match status" value="1"/>
</dbReference>
<evidence type="ECO:0000313" key="2">
    <source>
        <dbReference type="Proteomes" id="UP001283361"/>
    </source>
</evidence>
<accession>A0AAE0YMA3</accession>
<organism evidence="1 2">
    <name type="scientific">Elysia crispata</name>
    <name type="common">lettuce slug</name>
    <dbReference type="NCBI Taxonomy" id="231223"/>
    <lineage>
        <taxon>Eukaryota</taxon>
        <taxon>Metazoa</taxon>
        <taxon>Spiralia</taxon>
        <taxon>Lophotrochozoa</taxon>
        <taxon>Mollusca</taxon>
        <taxon>Gastropoda</taxon>
        <taxon>Heterobranchia</taxon>
        <taxon>Euthyneura</taxon>
        <taxon>Panpulmonata</taxon>
        <taxon>Sacoglossa</taxon>
        <taxon>Placobranchoidea</taxon>
        <taxon>Plakobranchidae</taxon>
        <taxon>Elysia</taxon>
    </lineage>
</organism>
<gene>
    <name evidence="1" type="ORF">RRG08_023035</name>
</gene>
<sequence>MSSQEANKKKLKGIRPSVDLLTASHNHVRFLEECDQLPALRDEGILRQALYRYQSFFLPLAANHKNKILEAPVDVAWVWHCHMLCPNSYCADCERLLNGFVVDHTLLRNEKAKKKSLLETKELWQKEYPDHPFDVALDPSQVIPSYRDGETSFSYDIISAASRQKEFGYQVSLPHYQDRTFLEAALTRYRKFLLLKLLRPSMFIVPCYDMDLMWHTHQLFPVAYKQDTEKMYGKIFNHDDSVNDRSEGSKLNNADKATREAWREEYGQNFSQFGAMYRGPNPAGKLASVHPDEILALRTRSATITCEKLELVTFPAVNNNMRLKVYTSANDKIMECIETLKGPNKIWRGKSLFSTVFKTRYVNCLKFSLEDSTGWACFKSKVTVANAMCDLLLLLEEQPLAGQETIHELIAKGGDCNFQISFKLALSPVKEGPVLLSLKAGQYTRAVMPENLESIWGPIPLPRLPPGTDNWCEVASHSVLNHRGEVQFTCRLIHCLSLLQSAVHVFYRDKMVCVGHLIGNDTVPVPAQLRHKYSCVYLNPRAGDRAIVIKNHDGDWAILVGRWIGYRKGVAGVPGTYSQRGKKGIPGSPGHLTIKLWKKSTDKIEHIPLEYEKGSFTVSMRNSMINLKTGSVMIDVGGFRNINAIVCVSHGDFWPSRPFIGVIIYSKRLGVFMVAEHG</sequence>
<dbReference type="PANTHER" id="PTHR34365">
    <property type="entry name" value="ENOLASE (DUF1399)"/>
    <property type="match status" value="1"/>
</dbReference>
<dbReference type="Pfam" id="PF07173">
    <property type="entry name" value="GRDP-like"/>
    <property type="match status" value="1"/>
</dbReference>
<dbReference type="EMBL" id="JAWDGP010005861">
    <property type="protein sequence ID" value="KAK3750669.1"/>
    <property type="molecule type" value="Genomic_DNA"/>
</dbReference>
<dbReference type="Proteomes" id="UP001283361">
    <property type="component" value="Unassembled WGS sequence"/>
</dbReference>
<evidence type="ECO:0000313" key="1">
    <source>
        <dbReference type="EMBL" id="KAK3750669.1"/>
    </source>
</evidence>
<proteinExistence type="predicted"/>
<dbReference type="InterPro" id="IPR009836">
    <property type="entry name" value="GRDP-like"/>
</dbReference>
<comment type="caution">
    <text evidence="1">The sequence shown here is derived from an EMBL/GenBank/DDBJ whole genome shotgun (WGS) entry which is preliminary data.</text>
</comment>
<reference evidence="1" key="1">
    <citation type="journal article" date="2023" name="G3 (Bethesda)">
        <title>A reference genome for the long-term kleptoplast-retaining sea slug Elysia crispata morphotype clarki.</title>
        <authorList>
            <person name="Eastman K.E."/>
            <person name="Pendleton A.L."/>
            <person name="Shaikh M.A."/>
            <person name="Suttiyut T."/>
            <person name="Ogas R."/>
            <person name="Tomko P."/>
            <person name="Gavelis G."/>
            <person name="Widhalm J.R."/>
            <person name="Wisecaver J.H."/>
        </authorList>
    </citation>
    <scope>NUCLEOTIDE SEQUENCE</scope>
    <source>
        <strain evidence="1">ECLA1</strain>
    </source>
</reference>
<dbReference type="AlphaFoldDB" id="A0AAE0YMA3"/>
<keyword evidence="2" id="KW-1185">Reference proteome</keyword>
<name>A0AAE0YMA3_9GAST</name>